<feature type="coiled-coil region" evidence="3">
    <location>
        <begin position="759"/>
        <end position="825"/>
    </location>
</feature>
<evidence type="ECO:0000256" key="1">
    <source>
        <dbReference type="ARBA" id="ARBA00022465"/>
    </source>
</evidence>
<dbReference type="InterPro" id="IPR010090">
    <property type="entry name" value="Phage_tape_meas"/>
</dbReference>
<keyword evidence="4" id="KW-0812">Transmembrane</keyword>
<dbReference type="Pfam" id="PF10145">
    <property type="entry name" value="PhageMin_Tail"/>
    <property type="match status" value="1"/>
</dbReference>
<dbReference type="GO" id="GO:0098003">
    <property type="term" value="P:viral tail assembly"/>
    <property type="evidence" value="ECO:0007669"/>
    <property type="project" value="UniProtKB-KW"/>
</dbReference>
<dbReference type="NCBIfam" id="TIGR01760">
    <property type="entry name" value="tape_meas_TP901"/>
    <property type="match status" value="1"/>
</dbReference>
<accession>A0A8S5QI27</accession>
<feature type="domain" description="Phage tail tape measure protein" evidence="5">
    <location>
        <begin position="84"/>
        <end position="275"/>
    </location>
</feature>
<keyword evidence="4" id="KW-1133">Transmembrane helix</keyword>
<evidence type="ECO:0000259" key="5">
    <source>
        <dbReference type="Pfam" id="PF10145"/>
    </source>
</evidence>
<evidence type="ECO:0000313" key="6">
    <source>
        <dbReference type="EMBL" id="DAE18457.1"/>
    </source>
</evidence>
<dbReference type="PANTHER" id="PTHR37813">
    <property type="entry name" value="FELS-2 PROPHAGE PROTEIN"/>
    <property type="match status" value="1"/>
</dbReference>
<protein>
    <submittedName>
        <fullName evidence="6">Minor tail protein</fullName>
    </submittedName>
</protein>
<reference evidence="6" key="1">
    <citation type="journal article" date="2021" name="Proc. Natl. Acad. Sci. U.S.A.">
        <title>A Catalog of Tens of Thousands of Viruses from Human Metagenomes Reveals Hidden Associations with Chronic Diseases.</title>
        <authorList>
            <person name="Tisza M.J."/>
            <person name="Buck C.B."/>
        </authorList>
    </citation>
    <scope>NUCLEOTIDE SEQUENCE</scope>
    <source>
        <strain evidence="6">CtNs77</strain>
    </source>
</reference>
<evidence type="ECO:0000256" key="4">
    <source>
        <dbReference type="SAM" id="Phobius"/>
    </source>
</evidence>
<name>A0A8S5QI27_9CAUD</name>
<sequence>MADGKVTIETILDSREFNKAVRELSGTTKKGLKVVTEAVASTATALGGLGLLAIKQGIAFESAFAGVKKTVDATDKELAEFEQGIRDMAKSMPQSATAIASVAEAAGQLGIKNESLLQFTKTMVMLGDATNMTSDEAATALARFANITGMSQDNFDKLGSTIVALGNNLATTESEIVDMAMRIAGAGHQVGLTEAQIMSFSGALSSVGIEAEAGGTAFSNLISKMNLATQKGGEQLEQFASVAGMSADEFKKAFEEDAASAIISFIKGLDNINKNGGSAIKTLDDIGLSDIRMRDALLRASGASDVFTKALSIGTKAWSENTALTHEAEERYKTLESRLGIFKNTITDIGISLYKSVDTPLGDIVTSATDAANGLSKAFEQDGIQGLAKAIGNVLADAATAAAKHAPELISAGAKTVKAFVDGLYAHRDEIVSAAGDMAMALASGIADMLPKGLGNTIKNLTEVTISIAKPLLKMADGLLRVASAGSSLVPILAGLIGAFKIHSKLTPIIRLYKEFVVAQKALGTAMAVSMVSEKGATAARIVNNAVTTFAAAKAKALAAAETRNALATAGGTTATIANTMAVQAQGVAAGIAAVATKGLSAAMSFLGGPMGLIITAVGALAGAFLLLSKKEESEAEKSRKVIEEKKKKIYELRDAYKESIKTAEEQLEKDLIQINNTKRLAKELGTIVDANGRVKDGYQDRANFIVGQLKEATGLEIQMVDGVIQKYDEIKGQIDSYIEKKKAEIIIKSNEEGYKKALELQQKEIDMYVQQKKELDEIVQKRKEAEEKTKGATGRELEEAKGALSQYKELEKNKRKEISKTENSLKDSLATRKAYEKMYADFEAGNYSEITMIAEDHAKKMSEIEGMKKDDLKATIKDKEDNLAYLKELQKDFNTQEVQDAIDASEQELQLARDKYKSMESETKSGGDKVAKASGDAVMSAFNAAVNARNSCDWSGLGQSFCDGIIAGINAGAQAVKNAVANVVAQSEKAGRKKAKTNSPSKLFRDGLGKSFPEGMAVGVSRNAHLLDRAIEESIEHALRAGSKVSTGIDSAIGGIDVDVNFAKINTAISNQKSIVPKAIYGSSNVGGMQVPGATKIEQTIIFEDKIQSPADIARAIRKEAVILGLGGH</sequence>
<evidence type="ECO:0000256" key="3">
    <source>
        <dbReference type="SAM" id="Coils"/>
    </source>
</evidence>
<keyword evidence="4" id="KW-0472">Membrane</keyword>
<feature type="transmembrane region" description="Helical" evidence="4">
    <location>
        <begin position="606"/>
        <end position="628"/>
    </location>
</feature>
<organism evidence="6">
    <name type="scientific">Siphoviridae sp. ctNs77</name>
    <dbReference type="NCBI Taxonomy" id="2825473"/>
    <lineage>
        <taxon>Viruses</taxon>
        <taxon>Duplodnaviria</taxon>
        <taxon>Heunggongvirae</taxon>
        <taxon>Uroviricota</taxon>
        <taxon>Caudoviricetes</taxon>
    </lineage>
</organism>
<keyword evidence="1" id="KW-1245">Viral tail assembly</keyword>
<feature type="coiled-coil region" evidence="3">
    <location>
        <begin position="629"/>
        <end position="681"/>
    </location>
</feature>
<dbReference type="EMBL" id="BK015656">
    <property type="protein sequence ID" value="DAE18457.1"/>
    <property type="molecule type" value="Genomic_DNA"/>
</dbReference>
<keyword evidence="3" id="KW-0175">Coiled coil</keyword>
<evidence type="ECO:0000256" key="2">
    <source>
        <dbReference type="ARBA" id="ARBA00022612"/>
    </source>
</evidence>
<proteinExistence type="predicted"/>
<keyword evidence="2" id="KW-1188">Viral release from host cell</keyword>
<dbReference type="PANTHER" id="PTHR37813:SF1">
    <property type="entry name" value="FELS-2 PROPHAGE PROTEIN"/>
    <property type="match status" value="1"/>
</dbReference>
<feature type="coiled-coil region" evidence="3">
    <location>
        <begin position="870"/>
        <end position="923"/>
    </location>
</feature>